<dbReference type="AlphaFoldDB" id="Q6ILN5"/>
<evidence type="ECO:0000313" key="1">
    <source>
        <dbReference type="EMBL" id="DAA02826.1"/>
    </source>
</evidence>
<dbReference type="EMBL" id="BK001981">
    <property type="protein sequence ID" value="DAA02826.1"/>
    <property type="molecule type" value="Genomic_DNA"/>
</dbReference>
<accession>Q6ILN5</accession>
<gene>
    <name evidence="1" type="ORF">HDC08856</name>
</gene>
<reference evidence="1" key="1">
    <citation type="journal article" date="2003" name="Genome Biol.">
        <title>An integrated gene annotation and transcriptional profiling approach towards the full gene content of the Drosophila genome.</title>
        <authorList>
            <person name="Hild M."/>
            <person name="Beckmann B."/>
            <person name="Haas S.A."/>
            <person name="Koch B."/>
            <person name="Solovyev V."/>
            <person name="Busold C."/>
            <person name="Fellenberg K."/>
            <person name="Boutros M."/>
            <person name="Vingron M."/>
            <person name="Sauer F."/>
            <person name="Hoheisel J.D."/>
            <person name="Paro R."/>
        </authorList>
    </citation>
    <scope>NUCLEOTIDE SEQUENCE</scope>
</reference>
<protein>
    <submittedName>
        <fullName evidence="1">HDC08856</fullName>
    </submittedName>
</protein>
<sequence>MLVRSGLCFPLPLFGCLNMDMAWPLNSARGRSQSRQIEKDKKQIGAQQAPVYDLAHGGQSTGINSRIRQSQTIQHVARRHRTQNGGEPEKKEPHFHIAFIIRFSAKSEIKVFDYTAALCCCPTQQLNPQDQEHLKHLCLKW</sequence>
<organism evidence="1">
    <name type="scientific">Drosophila melanogaster</name>
    <name type="common">Fruit fly</name>
    <dbReference type="NCBI Taxonomy" id="7227"/>
    <lineage>
        <taxon>Eukaryota</taxon>
        <taxon>Metazoa</taxon>
        <taxon>Ecdysozoa</taxon>
        <taxon>Arthropoda</taxon>
        <taxon>Hexapoda</taxon>
        <taxon>Insecta</taxon>
        <taxon>Pterygota</taxon>
        <taxon>Neoptera</taxon>
        <taxon>Endopterygota</taxon>
        <taxon>Diptera</taxon>
        <taxon>Brachycera</taxon>
        <taxon>Muscomorpha</taxon>
        <taxon>Ephydroidea</taxon>
        <taxon>Drosophilidae</taxon>
        <taxon>Drosophila</taxon>
        <taxon>Sophophora</taxon>
    </lineage>
</organism>
<name>Q6ILN5_DROME</name>
<proteinExistence type="predicted"/>